<dbReference type="InterPro" id="IPR001128">
    <property type="entry name" value="Cyt_P450"/>
</dbReference>
<dbReference type="InterPro" id="IPR017972">
    <property type="entry name" value="Cyt_P450_CS"/>
</dbReference>
<dbReference type="InterPro" id="IPR002401">
    <property type="entry name" value="Cyt_P450_E_grp-I"/>
</dbReference>
<dbReference type="InParanoid" id="A0A1V8T710"/>
<dbReference type="Pfam" id="PF00067">
    <property type="entry name" value="p450"/>
    <property type="match status" value="1"/>
</dbReference>
<evidence type="ECO:0000256" key="3">
    <source>
        <dbReference type="ARBA" id="ARBA00022723"/>
    </source>
</evidence>
<organism evidence="8 9">
    <name type="scientific">Cryoendolithus antarcticus</name>
    <dbReference type="NCBI Taxonomy" id="1507870"/>
    <lineage>
        <taxon>Eukaryota</taxon>
        <taxon>Fungi</taxon>
        <taxon>Dikarya</taxon>
        <taxon>Ascomycota</taxon>
        <taxon>Pezizomycotina</taxon>
        <taxon>Dothideomycetes</taxon>
        <taxon>Dothideomycetidae</taxon>
        <taxon>Cladosporiales</taxon>
        <taxon>Cladosporiaceae</taxon>
        <taxon>Cryoendolithus</taxon>
    </lineage>
</organism>
<dbReference type="OrthoDB" id="1372046at2759"/>
<comment type="similarity">
    <text evidence="2 7">Belongs to the cytochrome P450 family.</text>
</comment>
<dbReference type="EMBL" id="NAJO01000015">
    <property type="protein sequence ID" value="OQO07109.1"/>
    <property type="molecule type" value="Genomic_DNA"/>
</dbReference>
<feature type="binding site" description="axial binding residue" evidence="6">
    <location>
        <position position="497"/>
    </location>
    <ligand>
        <name>heme</name>
        <dbReference type="ChEBI" id="CHEBI:30413"/>
    </ligand>
    <ligandPart>
        <name>Fe</name>
        <dbReference type="ChEBI" id="CHEBI:18248"/>
    </ligandPart>
</feature>
<gene>
    <name evidence="8" type="ORF">B0A48_07677</name>
</gene>
<evidence type="ECO:0008006" key="10">
    <source>
        <dbReference type="Google" id="ProtNLM"/>
    </source>
</evidence>
<evidence type="ECO:0000256" key="6">
    <source>
        <dbReference type="PIRSR" id="PIRSR602401-1"/>
    </source>
</evidence>
<dbReference type="FunFam" id="1.10.630.10:FF:000021">
    <property type="entry name" value="Cytochrome P450 61"/>
    <property type="match status" value="1"/>
</dbReference>
<dbReference type="STRING" id="1507870.A0A1V8T710"/>
<dbReference type="PRINTS" id="PR00463">
    <property type="entry name" value="EP450I"/>
</dbReference>
<keyword evidence="3 6" id="KW-0479">Metal-binding</keyword>
<dbReference type="InterPro" id="IPR036396">
    <property type="entry name" value="Cyt_P450_sf"/>
</dbReference>
<dbReference type="GO" id="GO:0016125">
    <property type="term" value="P:sterol metabolic process"/>
    <property type="evidence" value="ECO:0007669"/>
    <property type="project" value="TreeGrafter"/>
</dbReference>
<evidence type="ECO:0000256" key="7">
    <source>
        <dbReference type="RuleBase" id="RU000461"/>
    </source>
</evidence>
<dbReference type="FunCoup" id="A0A1V8T710">
    <property type="interactions" value="2744"/>
</dbReference>
<dbReference type="Gene3D" id="1.10.630.10">
    <property type="entry name" value="Cytochrome P450"/>
    <property type="match status" value="1"/>
</dbReference>
<reference evidence="9" key="1">
    <citation type="submission" date="2017-03" db="EMBL/GenBank/DDBJ databases">
        <title>Genomes of endolithic fungi from Antarctica.</title>
        <authorList>
            <person name="Coleine C."/>
            <person name="Masonjones S."/>
            <person name="Stajich J.E."/>
        </authorList>
    </citation>
    <scope>NUCLEOTIDE SEQUENCE [LARGE SCALE GENOMIC DNA]</scope>
    <source>
        <strain evidence="9">CCFEE 5527</strain>
    </source>
</reference>
<dbReference type="GO" id="GO:0016705">
    <property type="term" value="F:oxidoreductase activity, acting on paired donors, with incorporation or reduction of molecular oxygen"/>
    <property type="evidence" value="ECO:0007669"/>
    <property type="project" value="InterPro"/>
</dbReference>
<keyword evidence="5 6" id="KW-0408">Iron</keyword>
<evidence type="ECO:0000256" key="5">
    <source>
        <dbReference type="ARBA" id="ARBA00023004"/>
    </source>
</evidence>
<evidence type="ECO:0000256" key="4">
    <source>
        <dbReference type="ARBA" id="ARBA00023002"/>
    </source>
</evidence>
<dbReference type="SUPFAM" id="SSF48264">
    <property type="entry name" value="Cytochrome P450"/>
    <property type="match status" value="1"/>
</dbReference>
<keyword evidence="6 7" id="KW-0349">Heme</keyword>
<evidence type="ECO:0000313" key="9">
    <source>
        <dbReference type="Proteomes" id="UP000192596"/>
    </source>
</evidence>
<evidence type="ECO:0000256" key="2">
    <source>
        <dbReference type="ARBA" id="ARBA00010617"/>
    </source>
</evidence>
<dbReference type="GO" id="GO:0020037">
    <property type="term" value="F:heme binding"/>
    <property type="evidence" value="ECO:0007669"/>
    <property type="project" value="InterPro"/>
</dbReference>
<proteinExistence type="inferred from homology"/>
<comment type="cofactor">
    <cofactor evidence="1 6">
        <name>heme</name>
        <dbReference type="ChEBI" id="CHEBI:30413"/>
    </cofactor>
</comment>
<keyword evidence="4 7" id="KW-0560">Oxidoreductase</keyword>
<dbReference type="GO" id="GO:0004497">
    <property type="term" value="F:monooxygenase activity"/>
    <property type="evidence" value="ECO:0007669"/>
    <property type="project" value="UniProtKB-KW"/>
</dbReference>
<dbReference type="AlphaFoldDB" id="A0A1V8T710"/>
<evidence type="ECO:0000256" key="1">
    <source>
        <dbReference type="ARBA" id="ARBA00001971"/>
    </source>
</evidence>
<protein>
    <recommendedName>
        <fullName evidence="10">Cytochrome P450 61</fullName>
    </recommendedName>
</protein>
<dbReference type="PANTHER" id="PTHR24286:SF228">
    <property type="entry name" value="C-22 STEROL DESATURASE ERG5"/>
    <property type="match status" value="1"/>
</dbReference>
<dbReference type="PROSITE" id="PS00086">
    <property type="entry name" value="CYTOCHROME_P450"/>
    <property type="match status" value="1"/>
</dbReference>
<dbReference type="PRINTS" id="PR00385">
    <property type="entry name" value="P450"/>
</dbReference>
<keyword evidence="9" id="KW-1185">Reference proteome</keyword>
<accession>A0A1V8T710</accession>
<keyword evidence="7" id="KW-0503">Monooxygenase</keyword>
<evidence type="ECO:0000313" key="8">
    <source>
        <dbReference type="EMBL" id="OQO07109.1"/>
    </source>
</evidence>
<dbReference type="Proteomes" id="UP000192596">
    <property type="component" value="Unassembled WGS sequence"/>
</dbReference>
<sequence length="553" mass="62333">MASIMEAFNASTTNLPSATLDRLVGAKAQTGFLSNITNGVNIWSVLFTLLAAAVVYDQIAYWRNKGVLSGPAWKMPFIGPFLQSVDPKFEAYHKQWMSAPLSCVSVFHIFVIMGSTRDVARQIFNAPAYVKPCVVEVASKLLRPENWVFLDGKAHVEYRKGLNGLFTRQALTGYLPGQQEVYEQYFESFFQSSEKARKEKSGAGPDKGGEKSVYILRELMCALSCRTFVGHYMSHSQVKEIADDYYNITAAMELVNFPIIIPFTKTWYGKKAADKVLEAFASCAAKAKIRMKSSGAKAECILDRWILQMMESEQYRQRIERGESVPSEEKPAQVLRGFTDFEISMTLFTFLFASQDATSSACSWLLQLLADRPDALEKVRAEGNQIMGDRYGKYGAVQIDDLDNMAYTRAVVKETLRYRPPVTMVPYKVKKPFPITPEYTAPKGSMIIPSLWRSLHDNEAYGSHGGADEWAPERWIEGDAEEQGKNWLVFGTGPHYCLGQTYAVMNLMLMIHLLSANFDMHHTVTDRSEEIRVFATLFPMDDLLLSFTRRVAA</sequence>
<comment type="caution">
    <text evidence="8">The sequence shown here is derived from an EMBL/GenBank/DDBJ whole genome shotgun (WGS) entry which is preliminary data.</text>
</comment>
<dbReference type="PANTHER" id="PTHR24286">
    <property type="entry name" value="CYTOCHROME P450 26"/>
    <property type="match status" value="1"/>
</dbReference>
<name>A0A1V8T710_9PEZI</name>
<dbReference type="GO" id="GO:0005506">
    <property type="term" value="F:iron ion binding"/>
    <property type="evidence" value="ECO:0007669"/>
    <property type="project" value="InterPro"/>
</dbReference>